<evidence type="ECO:0000313" key="3">
    <source>
        <dbReference type="Proteomes" id="UP000324781"/>
    </source>
</evidence>
<accession>A0A1M6AN13</accession>
<dbReference type="AlphaFoldDB" id="A0A1M6AN13"/>
<name>A0A1M6AN13_9FIRM</name>
<dbReference type="SUPFAM" id="SSF55729">
    <property type="entry name" value="Acyl-CoA N-acyltransferases (Nat)"/>
    <property type="match status" value="1"/>
</dbReference>
<sequence length="154" mass="17088">MIHTKRLIIYPLSDEEMREVIGRETNEVLKAAYSEMLAGCLRNPKQRIWYALWVLQLNDGSKKTVGSLSFKGLDEKGMVEIGYGMDPAYEGKGLMTEAVSAVVRWASEQPGVSSIEAETEPDNIASQRVLEKAGFVPKGVLGAEGPRYVWRKPA</sequence>
<dbReference type="PANTHER" id="PTHR43792:SF13">
    <property type="entry name" value="ACETYLTRANSFERASE"/>
    <property type="match status" value="1"/>
</dbReference>
<dbReference type="Proteomes" id="UP000324781">
    <property type="component" value="Unassembled WGS sequence"/>
</dbReference>
<evidence type="ECO:0000259" key="1">
    <source>
        <dbReference type="PROSITE" id="PS51186"/>
    </source>
</evidence>
<dbReference type="EMBL" id="FQZP01000001">
    <property type="protein sequence ID" value="SHI37855.1"/>
    <property type="molecule type" value="Genomic_DNA"/>
</dbReference>
<dbReference type="InterPro" id="IPR000182">
    <property type="entry name" value="GNAT_dom"/>
</dbReference>
<dbReference type="OrthoDB" id="7863753at2"/>
<dbReference type="PROSITE" id="PS51186">
    <property type="entry name" value="GNAT"/>
    <property type="match status" value="1"/>
</dbReference>
<proteinExistence type="predicted"/>
<dbReference type="RefSeq" id="WP_149677370.1">
    <property type="nucleotide sequence ID" value="NZ_FQZP01000001.1"/>
</dbReference>
<dbReference type="InterPro" id="IPR051531">
    <property type="entry name" value="N-acetyltransferase"/>
</dbReference>
<feature type="domain" description="N-acetyltransferase" evidence="1">
    <location>
        <begin position="8"/>
        <end position="154"/>
    </location>
</feature>
<evidence type="ECO:0000313" key="2">
    <source>
        <dbReference type="EMBL" id="SHI37855.1"/>
    </source>
</evidence>
<dbReference type="InterPro" id="IPR016181">
    <property type="entry name" value="Acyl_CoA_acyltransferase"/>
</dbReference>
<protein>
    <submittedName>
        <fullName evidence="2">Ribosomal-protein-alanine N-acetyltransferase</fullName>
    </submittedName>
</protein>
<keyword evidence="3" id="KW-1185">Reference proteome</keyword>
<reference evidence="2 3" key="1">
    <citation type="submission" date="2016-11" db="EMBL/GenBank/DDBJ databases">
        <authorList>
            <person name="Varghese N."/>
            <person name="Submissions S."/>
        </authorList>
    </citation>
    <scope>NUCLEOTIDE SEQUENCE [LARGE SCALE GENOMIC DNA]</scope>
    <source>
        <strain evidence="2 3">DSM 19027</strain>
    </source>
</reference>
<dbReference type="PANTHER" id="PTHR43792">
    <property type="entry name" value="GNAT FAMILY, PUTATIVE (AFU_ORTHOLOGUE AFUA_3G00765)-RELATED-RELATED"/>
    <property type="match status" value="1"/>
</dbReference>
<dbReference type="Pfam" id="PF13302">
    <property type="entry name" value="Acetyltransf_3"/>
    <property type="match status" value="1"/>
</dbReference>
<dbReference type="GO" id="GO:0016747">
    <property type="term" value="F:acyltransferase activity, transferring groups other than amino-acyl groups"/>
    <property type="evidence" value="ECO:0007669"/>
    <property type="project" value="InterPro"/>
</dbReference>
<dbReference type="Gene3D" id="3.40.630.30">
    <property type="match status" value="1"/>
</dbReference>
<gene>
    <name evidence="2" type="ORF">SAMN05444373_100199</name>
</gene>
<keyword evidence="2" id="KW-0808">Transferase</keyword>
<organism evidence="2 3">
    <name type="scientific">Thermoclostridium caenicola</name>
    <dbReference type="NCBI Taxonomy" id="659425"/>
    <lineage>
        <taxon>Bacteria</taxon>
        <taxon>Bacillati</taxon>
        <taxon>Bacillota</taxon>
        <taxon>Clostridia</taxon>
        <taxon>Eubacteriales</taxon>
        <taxon>Oscillospiraceae</taxon>
        <taxon>Thermoclostridium</taxon>
    </lineage>
</organism>